<dbReference type="PANTHER" id="PTHR12210">
    <property type="entry name" value="DULLARD PROTEIN PHOSPHATASE"/>
    <property type="match status" value="1"/>
</dbReference>
<dbReference type="InterPro" id="IPR011948">
    <property type="entry name" value="Dullard_phosphatase"/>
</dbReference>
<dbReference type="Pfam" id="PF03031">
    <property type="entry name" value="NIF"/>
    <property type="match status" value="1"/>
</dbReference>
<feature type="compositionally biased region" description="Polar residues" evidence="1">
    <location>
        <begin position="57"/>
        <end position="67"/>
    </location>
</feature>
<dbReference type="FunFam" id="3.40.50.1000:FF:000093">
    <property type="entry name" value="NLI interacting factor-like phosphatase family protein"/>
    <property type="match status" value="1"/>
</dbReference>
<evidence type="ECO:0000256" key="1">
    <source>
        <dbReference type="SAM" id="MobiDB-lite"/>
    </source>
</evidence>
<organism evidence="3 4">
    <name type="scientific">Acrasis kona</name>
    <dbReference type="NCBI Taxonomy" id="1008807"/>
    <lineage>
        <taxon>Eukaryota</taxon>
        <taxon>Discoba</taxon>
        <taxon>Heterolobosea</taxon>
        <taxon>Tetramitia</taxon>
        <taxon>Eutetramitia</taxon>
        <taxon>Acrasidae</taxon>
        <taxon>Acrasis</taxon>
    </lineage>
</organism>
<accession>A0AAW2YHD8</accession>
<dbReference type="SMART" id="SM00577">
    <property type="entry name" value="CPDc"/>
    <property type="match status" value="1"/>
</dbReference>
<feature type="compositionally biased region" description="Polar residues" evidence="1">
    <location>
        <begin position="160"/>
        <end position="174"/>
    </location>
</feature>
<gene>
    <name evidence="3" type="ORF">AKO1_006059</name>
</gene>
<dbReference type="InterPro" id="IPR023214">
    <property type="entry name" value="HAD_sf"/>
</dbReference>
<dbReference type="EMBL" id="JAOPGA020000059">
    <property type="protein sequence ID" value="KAL0476567.1"/>
    <property type="molecule type" value="Genomic_DNA"/>
</dbReference>
<dbReference type="PROSITE" id="PS50969">
    <property type="entry name" value="FCP1"/>
    <property type="match status" value="1"/>
</dbReference>
<feature type="region of interest" description="Disordered" evidence="1">
    <location>
        <begin position="160"/>
        <end position="238"/>
    </location>
</feature>
<dbReference type="CDD" id="cd07521">
    <property type="entry name" value="HAD_FCP1-like"/>
    <property type="match status" value="1"/>
</dbReference>
<dbReference type="Gene3D" id="3.40.50.1000">
    <property type="entry name" value="HAD superfamily/HAD-like"/>
    <property type="match status" value="1"/>
</dbReference>
<name>A0AAW2YHD8_9EUKA</name>
<feature type="domain" description="FCP1 homology" evidence="2">
    <location>
        <begin position="253"/>
        <end position="411"/>
    </location>
</feature>
<feature type="compositionally biased region" description="Polar residues" evidence="1">
    <location>
        <begin position="74"/>
        <end position="92"/>
    </location>
</feature>
<dbReference type="SUPFAM" id="SSF56784">
    <property type="entry name" value="HAD-like"/>
    <property type="match status" value="1"/>
</dbReference>
<protein>
    <recommendedName>
        <fullName evidence="2">FCP1 homology domain-containing protein</fullName>
    </recommendedName>
</protein>
<evidence type="ECO:0000313" key="4">
    <source>
        <dbReference type="Proteomes" id="UP001431209"/>
    </source>
</evidence>
<reference evidence="3 4" key="1">
    <citation type="submission" date="2024-03" db="EMBL/GenBank/DDBJ databases">
        <title>The Acrasis kona genome and developmental transcriptomes reveal deep origins of eukaryotic multicellular pathways.</title>
        <authorList>
            <person name="Sheikh S."/>
            <person name="Fu C.-J."/>
            <person name="Brown M.W."/>
            <person name="Baldauf S.L."/>
        </authorList>
    </citation>
    <scope>NUCLEOTIDE SEQUENCE [LARGE SCALE GENOMIC DNA]</scope>
    <source>
        <strain evidence="3 4">ATCC MYA-3509</strain>
    </source>
</reference>
<comment type="caution">
    <text evidence="3">The sequence shown here is derived from an EMBL/GenBank/DDBJ whole genome shotgun (WGS) entry which is preliminary data.</text>
</comment>
<dbReference type="Proteomes" id="UP001431209">
    <property type="component" value="Unassembled WGS sequence"/>
</dbReference>
<dbReference type="AlphaFoldDB" id="A0AAW2YHD8"/>
<dbReference type="InterPro" id="IPR036412">
    <property type="entry name" value="HAD-like_sf"/>
</dbReference>
<feature type="region of interest" description="Disordered" evidence="1">
    <location>
        <begin position="48"/>
        <end position="96"/>
    </location>
</feature>
<feature type="compositionally biased region" description="Polar residues" evidence="1">
    <location>
        <begin position="116"/>
        <end position="136"/>
    </location>
</feature>
<proteinExistence type="predicted"/>
<dbReference type="InterPro" id="IPR004274">
    <property type="entry name" value="FCP1_dom"/>
</dbReference>
<dbReference type="InterPro" id="IPR050365">
    <property type="entry name" value="TIM50"/>
</dbReference>
<keyword evidence="4" id="KW-1185">Reference proteome</keyword>
<feature type="compositionally biased region" description="Polar residues" evidence="1">
    <location>
        <begin position="217"/>
        <end position="232"/>
    </location>
</feature>
<dbReference type="GO" id="GO:0016791">
    <property type="term" value="F:phosphatase activity"/>
    <property type="evidence" value="ECO:0007669"/>
    <property type="project" value="InterPro"/>
</dbReference>
<feature type="region of interest" description="Disordered" evidence="1">
    <location>
        <begin position="111"/>
        <end position="136"/>
    </location>
</feature>
<evidence type="ECO:0000259" key="2">
    <source>
        <dbReference type="PROSITE" id="PS50969"/>
    </source>
</evidence>
<evidence type="ECO:0000313" key="3">
    <source>
        <dbReference type="EMBL" id="KAL0476567.1"/>
    </source>
</evidence>
<dbReference type="NCBIfam" id="TIGR02251">
    <property type="entry name" value="HIF-SF_euk"/>
    <property type="match status" value="1"/>
</dbReference>
<sequence>MYNMNTCDNSSHSGSNDIQIKLDKRNTVSSEDNGNISPIASLVTQVARPTGNPVNPRVNSPTINGYTPTPVAGTPSQINIQNRKNNTRVSSPRTEEDGLDLSAIQFSVPTPLTPLSGASTPNSQMKGIASPNAQSPKRSKIMNYLMKSFSWCFSNEQQQQKALGQSSPTTNLVKQNADEDDESESANKQEDNLNVDAQADDNNWNNKRLTNKKTKKSVASPSSPTQAQSTGPSVRKLNIPPQKFLLNDQQSPRSKGKKCLVLDLDETLVHSCFSAIPNPDFVIPIEIEGNKHMVYVLKRPFVDDFMLEMSRFYEIVVFTASLSKYANPLLDQLDKHNVISARLFREHCTYIDNCYIKDLARLGRDISQSLIIDNSPTCYALQPQNAMAVSSWYDDPKDTQLQQMIPWLVKMSGQDDVYETLQEYRVFYSQSGWNGGNQRW</sequence>